<dbReference type="OrthoDB" id="4308432at2759"/>
<dbReference type="VEuPathDB" id="FungiDB:PCH_Pc21g15840"/>
<keyword evidence="2" id="KW-1185">Reference proteome</keyword>
<accession>B6HK80</accession>
<evidence type="ECO:0000313" key="2">
    <source>
        <dbReference type="Proteomes" id="UP000000724"/>
    </source>
</evidence>
<dbReference type="EMBL" id="AM920436">
    <property type="protein sequence ID" value="CAP96481.1"/>
    <property type="molecule type" value="Genomic_DNA"/>
</dbReference>
<organism evidence="1 2">
    <name type="scientific">Penicillium rubens (strain ATCC 28089 / DSM 1075 / NRRL 1951 / Wisconsin 54-1255)</name>
    <name type="common">Penicillium chrysogenum</name>
    <dbReference type="NCBI Taxonomy" id="500485"/>
    <lineage>
        <taxon>Eukaryota</taxon>
        <taxon>Fungi</taxon>
        <taxon>Dikarya</taxon>
        <taxon>Ascomycota</taxon>
        <taxon>Pezizomycotina</taxon>
        <taxon>Eurotiomycetes</taxon>
        <taxon>Eurotiomycetidae</taxon>
        <taxon>Eurotiales</taxon>
        <taxon>Aspergillaceae</taxon>
        <taxon>Penicillium</taxon>
        <taxon>Penicillium chrysogenum species complex</taxon>
    </lineage>
</organism>
<name>B6HK80_PENRW</name>
<dbReference type="Proteomes" id="UP000000724">
    <property type="component" value="Contig Pc00c21"/>
</dbReference>
<gene>
    <name evidence="1" type="ORF">Pc21g15840</name>
    <name evidence="1" type="ORF">PCH_Pc21g15840</name>
</gene>
<sequence length="201" mass="23038">MYGHYWRSSRPVPPTKWIQENKKLCACGDHQPCQWPMEHAVITIPPCAYKCPYCPKFDDLMCKKPQVVKLRAHIKRDHLVRYIYSQMNGLRHRKSDEAPRATIESHRDIPHSKKRLFTQQNFNQNMIYFCFSPPAPSSASLIKKSAVDGQTSISATVEAVKADAPRAREVIRTSRPAVYNIHCYIDVNKAGSFALLVEKPV</sequence>
<protein>
    <submittedName>
        <fullName evidence="1">Uncharacterized protein</fullName>
    </submittedName>
</protein>
<reference evidence="1 2" key="1">
    <citation type="journal article" date="2008" name="Nat. Biotechnol.">
        <title>Genome sequencing and analysis of the filamentous fungus Penicillium chrysogenum.</title>
        <authorList>
            <person name="van den Berg M.A."/>
            <person name="Albang R."/>
            <person name="Albermann K."/>
            <person name="Badger J.H."/>
            <person name="Daran J.-M."/>
            <person name="Driessen A.J.M."/>
            <person name="Garcia-Estrada C."/>
            <person name="Fedorova N.D."/>
            <person name="Harris D.M."/>
            <person name="Heijne W.H.M."/>
            <person name="Joardar V.S."/>
            <person name="Kiel J.A.K.W."/>
            <person name="Kovalchuk A."/>
            <person name="Martin J.F."/>
            <person name="Nierman W.C."/>
            <person name="Nijland J.G."/>
            <person name="Pronk J.T."/>
            <person name="Roubos J.A."/>
            <person name="van der Klei I.J."/>
            <person name="van Peij N.N.M.E."/>
            <person name="Veenhuis M."/>
            <person name="von Doehren H."/>
            <person name="Wagner C."/>
            <person name="Wortman J.R."/>
            <person name="Bovenberg R.A.L."/>
        </authorList>
    </citation>
    <scope>NUCLEOTIDE SEQUENCE [LARGE SCALE GENOMIC DNA]</scope>
    <source>
        <strain evidence="2">ATCC 28089 / DSM 1075 / NRRL 1951 / Wisconsin 54-1255</strain>
    </source>
</reference>
<evidence type="ECO:0000313" key="1">
    <source>
        <dbReference type="EMBL" id="CAP96481.1"/>
    </source>
</evidence>
<proteinExistence type="predicted"/>
<dbReference type="HOGENOM" id="CLU_1360823_0_0_1"/>
<dbReference type="AlphaFoldDB" id="B6HK80"/>